<dbReference type="Proteomes" id="UP000662088">
    <property type="component" value="Unassembled WGS sequence"/>
</dbReference>
<dbReference type="InterPro" id="IPR058780">
    <property type="entry name" value="YhfM-like_dom"/>
</dbReference>
<dbReference type="AlphaFoldDB" id="A0A8I0DPN6"/>
<name>A0A8I0DPN6_9CLOT</name>
<dbReference type="RefSeq" id="WP_186835185.1">
    <property type="nucleotide sequence ID" value="NZ_JACOOQ010000012.1"/>
</dbReference>
<dbReference type="PROSITE" id="PS51257">
    <property type="entry name" value="PROKAR_LIPOPROTEIN"/>
    <property type="match status" value="1"/>
</dbReference>
<evidence type="ECO:0000313" key="3">
    <source>
        <dbReference type="Proteomes" id="UP000662088"/>
    </source>
</evidence>
<sequence>MLKSIKLSCLTVVLIGIITTFSGCSVVENIEKKLGWKTDYFQYLDSENVEQISIQSMRDLGFKFIVTEGSAKNTMYNLLSKAQKSTEKSNLEPDYIFEFDLGDEVKKFYYVVGSESGNFYNDTDVYTVSNRIDEVIIQNLSFIRKPKEFNYIYYKPILEVLKKIEPSLKDKNYKIGINIKSDADCLKYIFSNDLKDFTSDAEKIISNVELVQTTTAGYDVVITVKNRGYDTLVYKTAITVNNKRENTEETYYVVAQYEYKKWNISISEPNVKPSNW</sequence>
<proteinExistence type="predicted"/>
<evidence type="ECO:0000259" key="1">
    <source>
        <dbReference type="Pfam" id="PF26353"/>
    </source>
</evidence>
<feature type="domain" description="YhfM-like" evidence="1">
    <location>
        <begin position="46"/>
        <end position="146"/>
    </location>
</feature>
<dbReference type="EMBL" id="JACOOQ010000012">
    <property type="protein sequence ID" value="MBC5640421.1"/>
    <property type="molecule type" value="Genomic_DNA"/>
</dbReference>
<keyword evidence="3" id="KW-1185">Reference proteome</keyword>
<comment type="caution">
    <text evidence="2">The sequence shown here is derived from an EMBL/GenBank/DDBJ whole genome shotgun (WGS) entry which is preliminary data.</text>
</comment>
<dbReference type="Pfam" id="PF26353">
    <property type="entry name" value="YhfM"/>
    <property type="match status" value="1"/>
</dbReference>
<protein>
    <recommendedName>
        <fullName evidence="1">YhfM-like domain-containing protein</fullName>
    </recommendedName>
</protein>
<reference evidence="2" key="1">
    <citation type="submission" date="2020-08" db="EMBL/GenBank/DDBJ databases">
        <title>Genome public.</title>
        <authorList>
            <person name="Liu C."/>
            <person name="Sun Q."/>
        </authorList>
    </citation>
    <scope>NUCLEOTIDE SEQUENCE</scope>
    <source>
        <strain evidence="2">NSJ-42</strain>
    </source>
</reference>
<evidence type="ECO:0000313" key="2">
    <source>
        <dbReference type="EMBL" id="MBC5640421.1"/>
    </source>
</evidence>
<accession>A0A8I0DPN6</accession>
<organism evidence="2 3">
    <name type="scientific">Clostridium lentum</name>
    <dbReference type="NCBI Taxonomy" id="2763037"/>
    <lineage>
        <taxon>Bacteria</taxon>
        <taxon>Bacillati</taxon>
        <taxon>Bacillota</taxon>
        <taxon>Clostridia</taxon>
        <taxon>Eubacteriales</taxon>
        <taxon>Clostridiaceae</taxon>
        <taxon>Clostridium</taxon>
    </lineage>
</organism>
<gene>
    <name evidence="2" type="ORF">H8R92_08315</name>
</gene>